<proteinExistence type="inferred from homology"/>
<dbReference type="RefSeq" id="WP_090617820.1">
    <property type="nucleotide sequence ID" value="NZ_CP067128.1"/>
</dbReference>
<evidence type="ECO:0000313" key="8">
    <source>
        <dbReference type="Proteomes" id="UP000199054"/>
    </source>
</evidence>
<keyword evidence="7" id="KW-0675">Receptor</keyword>
<evidence type="ECO:0000256" key="2">
    <source>
        <dbReference type="ARBA" id="ARBA00009023"/>
    </source>
</evidence>
<feature type="signal peptide" evidence="6">
    <location>
        <begin position="1"/>
        <end position="27"/>
    </location>
</feature>
<sequence>MLHKLLKKMIQPAAGVMLGMMTLPVMAADVTINLGWETPPESKLGILAVKFKELAEEYSEGSVEVKLRCCGQIGNEETAFSAMQLGNVDAFLVSSNNLSSNYPLIDVFVLPYIFRSPEHMKAVLEGPVGVEFAEGLRQATGVNLLAYGGVFFREVFSVKQPVDEIGQMSGLKFRVPQNQVMIDTAAAFGAQPVAMAWSEVPTALQTGAIDATDNGLVTIRDMKFYEFAEHLVRLDHIAAFVPLFMSDQTMAKLDDAQKEAVMRAAAEASAYQAEIIQSGEDEVRAWLRDEGGMTLHSPDRAPFIERALTVQDNFAEERGEKFKSLIEKIRAVEG</sequence>
<evidence type="ECO:0000256" key="4">
    <source>
        <dbReference type="ARBA" id="ARBA00022729"/>
    </source>
</evidence>
<dbReference type="PIRSF" id="PIRSF006470">
    <property type="entry name" value="DctB"/>
    <property type="match status" value="1"/>
</dbReference>
<organism evidence="7 8">
    <name type="scientific">Paracoccus alcaliphilus</name>
    <dbReference type="NCBI Taxonomy" id="34002"/>
    <lineage>
        <taxon>Bacteria</taxon>
        <taxon>Pseudomonadati</taxon>
        <taxon>Pseudomonadota</taxon>
        <taxon>Alphaproteobacteria</taxon>
        <taxon>Rhodobacterales</taxon>
        <taxon>Paracoccaceae</taxon>
        <taxon>Paracoccus</taxon>
    </lineage>
</organism>
<dbReference type="EMBL" id="FODE01000075">
    <property type="protein sequence ID" value="SEO35138.1"/>
    <property type="molecule type" value="Genomic_DNA"/>
</dbReference>
<dbReference type="AlphaFoldDB" id="A0A1H8P0N6"/>
<dbReference type="Gene3D" id="3.40.190.170">
    <property type="entry name" value="Bacterial extracellular solute-binding protein, family 7"/>
    <property type="match status" value="1"/>
</dbReference>
<comment type="similarity">
    <text evidence="2">Belongs to the bacterial solute-binding protein 7 family.</text>
</comment>
<dbReference type="NCBIfam" id="NF037995">
    <property type="entry name" value="TRAP_S1"/>
    <property type="match status" value="1"/>
</dbReference>
<dbReference type="OrthoDB" id="8673861at2"/>
<keyword evidence="8" id="KW-1185">Reference proteome</keyword>
<feature type="chain" id="PRO_5011628753" evidence="6">
    <location>
        <begin position="28"/>
        <end position="334"/>
    </location>
</feature>
<dbReference type="STRING" id="34002.SAMN04489859_10756"/>
<keyword evidence="4 6" id="KW-0732">Signal</keyword>
<dbReference type="Proteomes" id="UP000199054">
    <property type="component" value="Unassembled WGS sequence"/>
</dbReference>
<dbReference type="Pfam" id="PF03480">
    <property type="entry name" value="DctP"/>
    <property type="match status" value="1"/>
</dbReference>
<evidence type="ECO:0000256" key="1">
    <source>
        <dbReference type="ARBA" id="ARBA00004418"/>
    </source>
</evidence>
<evidence type="ECO:0000313" key="7">
    <source>
        <dbReference type="EMBL" id="SEO35138.1"/>
    </source>
</evidence>
<keyword evidence="5" id="KW-0574">Periplasm</keyword>
<comment type="subcellular location">
    <subcellularLocation>
        <location evidence="1">Periplasm</location>
    </subcellularLocation>
</comment>
<dbReference type="InterPro" id="IPR004682">
    <property type="entry name" value="TRAP_DctP"/>
</dbReference>
<dbReference type="InterPro" id="IPR018389">
    <property type="entry name" value="DctP_fam"/>
</dbReference>
<evidence type="ECO:0000256" key="6">
    <source>
        <dbReference type="SAM" id="SignalP"/>
    </source>
</evidence>
<evidence type="ECO:0000256" key="5">
    <source>
        <dbReference type="ARBA" id="ARBA00022764"/>
    </source>
</evidence>
<dbReference type="GO" id="GO:0030288">
    <property type="term" value="C:outer membrane-bounded periplasmic space"/>
    <property type="evidence" value="ECO:0007669"/>
    <property type="project" value="InterPro"/>
</dbReference>
<accession>A0A1H8P0N6</accession>
<name>A0A1H8P0N6_9RHOB</name>
<dbReference type="InterPro" id="IPR038404">
    <property type="entry name" value="TRAP_DctP_sf"/>
</dbReference>
<dbReference type="GO" id="GO:0055085">
    <property type="term" value="P:transmembrane transport"/>
    <property type="evidence" value="ECO:0007669"/>
    <property type="project" value="InterPro"/>
</dbReference>
<protein>
    <submittedName>
        <fullName evidence="7">Tripartite ATP-independent transporter solute receptor, DctP family</fullName>
    </submittedName>
</protein>
<keyword evidence="3" id="KW-0813">Transport</keyword>
<dbReference type="PANTHER" id="PTHR33376">
    <property type="match status" value="1"/>
</dbReference>
<dbReference type="PANTHER" id="PTHR33376:SF4">
    <property type="entry name" value="SIALIC ACID-BINDING PERIPLASMIC PROTEIN SIAP"/>
    <property type="match status" value="1"/>
</dbReference>
<dbReference type="CDD" id="cd13603">
    <property type="entry name" value="PBP2_TRAP_Siap_TeaA_like"/>
    <property type="match status" value="1"/>
</dbReference>
<reference evidence="7 8" key="1">
    <citation type="submission" date="2016-10" db="EMBL/GenBank/DDBJ databases">
        <authorList>
            <person name="de Groot N.N."/>
        </authorList>
    </citation>
    <scope>NUCLEOTIDE SEQUENCE [LARGE SCALE GENOMIC DNA]</scope>
    <source>
        <strain evidence="7 8">DSM 8512</strain>
    </source>
</reference>
<evidence type="ECO:0000256" key="3">
    <source>
        <dbReference type="ARBA" id="ARBA00022448"/>
    </source>
</evidence>
<gene>
    <name evidence="7" type="ORF">SAMN04489859_10756</name>
</gene>